<name>A0ACC0WV22_9STRA</name>
<evidence type="ECO:0000313" key="1">
    <source>
        <dbReference type="EMBL" id="KAI9921811.1"/>
    </source>
</evidence>
<organism evidence="1 2">
    <name type="scientific">Peronosclerospora sorghi</name>
    <dbReference type="NCBI Taxonomy" id="230839"/>
    <lineage>
        <taxon>Eukaryota</taxon>
        <taxon>Sar</taxon>
        <taxon>Stramenopiles</taxon>
        <taxon>Oomycota</taxon>
        <taxon>Peronosporomycetes</taxon>
        <taxon>Peronosporales</taxon>
        <taxon>Peronosporaceae</taxon>
        <taxon>Peronosclerospora</taxon>
    </lineage>
</organism>
<gene>
    <name evidence="1" type="ORF">PsorP6_002491</name>
</gene>
<accession>A0ACC0WV22</accession>
<sequence>MIHEAHMALAFQATKAGCDSVYSNVCSLFMVTETIDEWPNLRSVVYKNTLMFGTEFLLPALPQCGSFGTFFFKNMWITATLLLVVDAN</sequence>
<evidence type="ECO:0000313" key="2">
    <source>
        <dbReference type="Proteomes" id="UP001163321"/>
    </source>
</evidence>
<dbReference type="EMBL" id="CM047580">
    <property type="protein sequence ID" value="KAI9921811.1"/>
    <property type="molecule type" value="Genomic_DNA"/>
</dbReference>
<proteinExistence type="predicted"/>
<reference evidence="1 2" key="1">
    <citation type="journal article" date="2022" name="bioRxiv">
        <title>The genome of the oomycete Peronosclerospora sorghi, a cosmopolitan pathogen of maize and sorghum, is inflated with dispersed pseudogenes.</title>
        <authorList>
            <person name="Fletcher K."/>
            <person name="Martin F."/>
            <person name="Isakeit T."/>
            <person name="Cavanaugh K."/>
            <person name="Magill C."/>
            <person name="Michelmore R."/>
        </authorList>
    </citation>
    <scope>NUCLEOTIDE SEQUENCE [LARGE SCALE GENOMIC DNA]</scope>
    <source>
        <strain evidence="1">P6</strain>
    </source>
</reference>
<comment type="caution">
    <text evidence="1">The sequence shown here is derived from an EMBL/GenBank/DDBJ whole genome shotgun (WGS) entry which is preliminary data.</text>
</comment>
<keyword evidence="2" id="KW-1185">Reference proteome</keyword>
<protein>
    <submittedName>
        <fullName evidence="1">Uncharacterized protein</fullName>
    </submittedName>
</protein>
<dbReference type="Proteomes" id="UP001163321">
    <property type="component" value="Chromosome 1"/>
</dbReference>